<reference evidence="2 3" key="1">
    <citation type="submission" date="2019-11" db="EMBL/GenBank/DDBJ databases">
        <title>Whole genome sequence of Oryza granulata.</title>
        <authorList>
            <person name="Li W."/>
        </authorList>
    </citation>
    <scope>NUCLEOTIDE SEQUENCE [LARGE SCALE GENOMIC DNA]</scope>
    <source>
        <strain evidence="3">cv. Menghai</strain>
        <tissue evidence="2">Leaf</tissue>
    </source>
</reference>
<dbReference type="EMBL" id="SPHZ02000003">
    <property type="protein sequence ID" value="KAF0928196.1"/>
    <property type="molecule type" value="Genomic_DNA"/>
</dbReference>
<comment type="caution">
    <text evidence="2">The sequence shown here is derived from an EMBL/GenBank/DDBJ whole genome shotgun (WGS) entry which is preliminary data.</text>
</comment>
<keyword evidence="3" id="KW-1185">Reference proteome</keyword>
<dbReference type="Proteomes" id="UP000479710">
    <property type="component" value="Unassembled WGS sequence"/>
</dbReference>
<sequence length="102" mass="11555">MSTASTAGTVVLEELHAQLHIDHKEKLSPYKWYLDMGASNHMLGRKEFFTELNERVHGIVRFGDGSVIDICVFCDVTLECYNSAHHVVADVYYIPRLKGNQS</sequence>
<protein>
    <recommendedName>
        <fullName evidence="1">Retrovirus-related Pol polyprotein from transposon TNT 1-94-like beta-barrel domain-containing protein</fullName>
    </recommendedName>
</protein>
<organism evidence="2 3">
    <name type="scientific">Oryza meyeriana var. granulata</name>
    <dbReference type="NCBI Taxonomy" id="110450"/>
    <lineage>
        <taxon>Eukaryota</taxon>
        <taxon>Viridiplantae</taxon>
        <taxon>Streptophyta</taxon>
        <taxon>Embryophyta</taxon>
        <taxon>Tracheophyta</taxon>
        <taxon>Spermatophyta</taxon>
        <taxon>Magnoliopsida</taxon>
        <taxon>Liliopsida</taxon>
        <taxon>Poales</taxon>
        <taxon>Poaceae</taxon>
        <taxon>BOP clade</taxon>
        <taxon>Oryzoideae</taxon>
        <taxon>Oryzeae</taxon>
        <taxon>Oryzinae</taxon>
        <taxon>Oryza</taxon>
        <taxon>Oryza meyeriana</taxon>
    </lineage>
</organism>
<dbReference type="InterPro" id="IPR054722">
    <property type="entry name" value="PolX-like_BBD"/>
</dbReference>
<evidence type="ECO:0000313" key="2">
    <source>
        <dbReference type="EMBL" id="KAF0928196.1"/>
    </source>
</evidence>
<name>A0A6G1EU90_9ORYZ</name>
<gene>
    <name evidence="2" type="ORF">E2562_038108</name>
</gene>
<dbReference type="AlphaFoldDB" id="A0A6G1EU90"/>
<dbReference type="Pfam" id="PF22936">
    <property type="entry name" value="Pol_BBD"/>
    <property type="match status" value="1"/>
</dbReference>
<evidence type="ECO:0000259" key="1">
    <source>
        <dbReference type="Pfam" id="PF22936"/>
    </source>
</evidence>
<feature type="domain" description="Retrovirus-related Pol polyprotein from transposon TNT 1-94-like beta-barrel" evidence="1">
    <location>
        <begin position="32"/>
        <end position="100"/>
    </location>
</feature>
<evidence type="ECO:0000313" key="3">
    <source>
        <dbReference type="Proteomes" id="UP000479710"/>
    </source>
</evidence>
<proteinExistence type="predicted"/>
<dbReference type="OrthoDB" id="906313at2759"/>
<accession>A0A6G1EU90</accession>